<name>A0A1G2IR95_9BACT</name>
<organism evidence="2 3">
    <name type="scientific">Candidatus Staskawiczbacteria bacterium RIFCSPLOWO2_12_FULL_37_15</name>
    <dbReference type="NCBI Taxonomy" id="1802218"/>
    <lineage>
        <taxon>Bacteria</taxon>
        <taxon>Candidatus Staskawicziibacteriota</taxon>
    </lineage>
</organism>
<reference evidence="2 3" key="1">
    <citation type="journal article" date="2016" name="Nat. Commun.">
        <title>Thousands of microbial genomes shed light on interconnected biogeochemical processes in an aquifer system.</title>
        <authorList>
            <person name="Anantharaman K."/>
            <person name="Brown C.T."/>
            <person name="Hug L.A."/>
            <person name="Sharon I."/>
            <person name="Castelle C.J."/>
            <person name="Probst A.J."/>
            <person name="Thomas B.C."/>
            <person name="Singh A."/>
            <person name="Wilkins M.J."/>
            <person name="Karaoz U."/>
            <person name="Brodie E.L."/>
            <person name="Williams K.H."/>
            <person name="Hubbard S.S."/>
            <person name="Banfield J.F."/>
        </authorList>
    </citation>
    <scope>NUCLEOTIDE SEQUENCE [LARGE SCALE GENOMIC DNA]</scope>
</reference>
<dbReference type="InterPro" id="IPR035093">
    <property type="entry name" value="RelE/ParE_toxin_dom_sf"/>
</dbReference>
<evidence type="ECO:0000259" key="1">
    <source>
        <dbReference type="Pfam" id="PF24732"/>
    </source>
</evidence>
<dbReference type="InterPro" id="IPR056925">
    <property type="entry name" value="ParE-like"/>
</dbReference>
<dbReference type="Pfam" id="PF24732">
    <property type="entry name" value="ParE_like"/>
    <property type="match status" value="1"/>
</dbReference>
<dbReference type="EMBL" id="MHPE01000028">
    <property type="protein sequence ID" value="OGZ76678.1"/>
    <property type="molecule type" value="Genomic_DNA"/>
</dbReference>
<feature type="domain" description="ParE-like toxin" evidence="1">
    <location>
        <begin position="18"/>
        <end position="73"/>
    </location>
</feature>
<gene>
    <name evidence="2" type="ORF">A3G45_00135</name>
</gene>
<evidence type="ECO:0000313" key="2">
    <source>
        <dbReference type="EMBL" id="OGZ76678.1"/>
    </source>
</evidence>
<accession>A0A1G2IR95</accession>
<evidence type="ECO:0000313" key="3">
    <source>
        <dbReference type="Proteomes" id="UP000178632"/>
    </source>
</evidence>
<dbReference type="SUPFAM" id="SSF143011">
    <property type="entry name" value="RelE-like"/>
    <property type="match status" value="1"/>
</dbReference>
<dbReference type="AlphaFoldDB" id="A0A1G2IR95"/>
<proteinExistence type="predicted"/>
<dbReference type="Gene3D" id="3.30.2310.20">
    <property type="entry name" value="RelE-like"/>
    <property type="match status" value="1"/>
</dbReference>
<protein>
    <recommendedName>
        <fullName evidence="1">ParE-like toxin domain-containing protein</fullName>
    </recommendedName>
</protein>
<sequence>MEVFTTEDFEKDYSVLPKQIQKKAKRQEQIFKDNPFYPSLHTEKLHPKSRAVWSFRVDKNYRVIFRVLGKNKVVFIAIGPHDWIYRIKF</sequence>
<dbReference type="Proteomes" id="UP000178632">
    <property type="component" value="Unassembled WGS sequence"/>
</dbReference>
<comment type="caution">
    <text evidence="2">The sequence shown here is derived from an EMBL/GenBank/DDBJ whole genome shotgun (WGS) entry which is preliminary data.</text>
</comment>